<evidence type="ECO:0000313" key="4">
    <source>
        <dbReference type="Proteomes" id="UP000237000"/>
    </source>
</evidence>
<dbReference type="InParanoid" id="A0A2P5F4G4"/>
<name>A0A2P5F4G4_TREOI</name>
<feature type="region of interest" description="Disordered" evidence="1">
    <location>
        <begin position="18"/>
        <end position="37"/>
    </location>
</feature>
<dbReference type="Proteomes" id="UP000237000">
    <property type="component" value="Unassembled WGS sequence"/>
</dbReference>
<feature type="compositionally biased region" description="Pro residues" evidence="1">
    <location>
        <begin position="56"/>
        <end position="65"/>
    </location>
</feature>
<feature type="transmembrane region" description="Helical" evidence="2">
    <location>
        <begin position="172"/>
        <end position="189"/>
    </location>
</feature>
<sequence>MFQTFYILFRRLFTRTAVWRQPPPPPPPPPTSSELRDQEYHKSNTVVVPVVDQICQPPPPPPQPQASPRVHQDRVDQNHQIDWIIVMIGFCMESATDIALQSVQSTDQHPSNFHFLSLLILFTFAAIFVARFIRSKFPITAQVLEGFGIFLAVSAFCYAITIPFPYNLKCTTWATFVVCFLVVLICRFCF</sequence>
<reference evidence="4" key="1">
    <citation type="submission" date="2016-06" db="EMBL/GenBank/DDBJ databases">
        <title>Parallel loss of symbiosis genes in relatives of nitrogen-fixing non-legume Parasponia.</title>
        <authorList>
            <person name="Van Velzen R."/>
            <person name="Holmer R."/>
            <person name="Bu F."/>
            <person name="Rutten L."/>
            <person name="Van Zeijl A."/>
            <person name="Liu W."/>
            <person name="Santuari L."/>
            <person name="Cao Q."/>
            <person name="Sharma T."/>
            <person name="Shen D."/>
            <person name="Roswanjaya Y."/>
            <person name="Wardhani T."/>
            <person name="Kalhor M.S."/>
            <person name="Jansen J."/>
            <person name="Van den Hoogen J."/>
            <person name="Gungor B."/>
            <person name="Hartog M."/>
            <person name="Hontelez J."/>
            <person name="Verver J."/>
            <person name="Yang W.-C."/>
            <person name="Schijlen E."/>
            <person name="Repin R."/>
            <person name="Schilthuizen M."/>
            <person name="Schranz E."/>
            <person name="Heidstra R."/>
            <person name="Miyata K."/>
            <person name="Fedorova E."/>
            <person name="Kohlen W."/>
            <person name="Bisseling T."/>
            <person name="Smit S."/>
            <person name="Geurts R."/>
        </authorList>
    </citation>
    <scope>NUCLEOTIDE SEQUENCE [LARGE SCALE GENOMIC DNA]</scope>
    <source>
        <strain evidence="4">cv. RG33-2</strain>
    </source>
</reference>
<keyword evidence="4" id="KW-1185">Reference proteome</keyword>
<feature type="region of interest" description="Disordered" evidence="1">
    <location>
        <begin position="53"/>
        <end position="72"/>
    </location>
</feature>
<feature type="compositionally biased region" description="Pro residues" evidence="1">
    <location>
        <begin position="21"/>
        <end position="31"/>
    </location>
</feature>
<organism evidence="3 4">
    <name type="scientific">Trema orientale</name>
    <name type="common">Charcoal tree</name>
    <name type="synonym">Celtis orientalis</name>
    <dbReference type="NCBI Taxonomy" id="63057"/>
    <lineage>
        <taxon>Eukaryota</taxon>
        <taxon>Viridiplantae</taxon>
        <taxon>Streptophyta</taxon>
        <taxon>Embryophyta</taxon>
        <taxon>Tracheophyta</taxon>
        <taxon>Spermatophyta</taxon>
        <taxon>Magnoliopsida</taxon>
        <taxon>eudicotyledons</taxon>
        <taxon>Gunneridae</taxon>
        <taxon>Pentapetalae</taxon>
        <taxon>rosids</taxon>
        <taxon>fabids</taxon>
        <taxon>Rosales</taxon>
        <taxon>Cannabaceae</taxon>
        <taxon>Trema</taxon>
    </lineage>
</organism>
<proteinExistence type="predicted"/>
<protein>
    <recommendedName>
        <fullName evidence="5">Transmembrane protein</fullName>
    </recommendedName>
</protein>
<keyword evidence="2" id="KW-1133">Transmembrane helix</keyword>
<gene>
    <name evidence="3" type="ORF">TorRG33x02_115380</name>
</gene>
<evidence type="ECO:0000256" key="1">
    <source>
        <dbReference type="SAM" id="MobiDB-lite"/>
    </source>
</evidence>
<comment type="caution">
    <text evidence="3">The sequence shown here is derived from an EMBL/GenBank/DDBJ whole genome shotgun (WGS) entry which is preliminary data.</text>
</comment>
<dbReference type="OrthoDB" id="1745749at2759"/>
<dbReference type="AlphaFoldDB" id="A0A2P5F4G4"/>
<dbReference type="PANTHER" id="PTHR34741">
    <property type="entry name" value="IMAP FAMILY MEMBER 1, PUTATIVE-RELATED"/>
    <property type="match status" value="1"/>
</dbReference>
<keyword evidence="2" id="KW-0812">Transmembrane</keyword>
<dbReference type="EMBL" id="JXTC01000063">
    <property type="protein sequence ID" value="PON92678.1"/>
    <property type="molecule type" value="Genomic_DNA"/>
</dbReference>
<dbReference type="PANTHER" id="PTHR34741:SF2">
    <property type="entry name" value="VESICLE TRANSPORT PROTEIN"/>
    <property type="match status" value="1"/>
</dbReference>
<evidence type="ECO:0000313" key="3">
    <source>
        <dbReference type="EMBL" id="PON92678.1"/>
    </source>
</evidence>
<keyword evidence="2" id="KW-0472">Membrane</keyword>
<evidence type="ECO:0000256" key="2">
    <source>
        <dbReference type="SAM" id="Phobius"/>
    </source>
</evidence>
<feature type="transmembrane region" description="Helical" evidence="2">
    <location>
        <begin position="81"/>
        <end position="101"/>
    </location>
</feature>
<evidence type="ECO:0008006" key="5">
    <source>
        <dbReference type="Google" id="ProtNLM"/>
    </source>
</evidence>
<accession>A0A2P5F4G4</accession>
<feature type="transmembrane region" description="Helical" evidence="2">
    <location>
        <begin position="146"/>
        <end position="166"/>
    </location>
</feature>
<feature type="transmembrane region" description="Helical" evidence="2">
    <location>
        <begin position="113"/>
        <end position="134"/>
    </location>
</feature>